<evidence type="ECO:0000313" key="1">
    <source>
        <dbReference type="EMBL" id="EKC33480.1"/>
    </source>
</evidence>
<dbReference type="AlphaFoldDB" id="K1QWY1"/>
<organism evidence="1">
    <name type="scientific">Magallana gigas</name>
    <name type="common">Pacific oyster</name>
    <name type="synonym">Crassostrea gigas</name>
    <dbReference type="NCBI Taxonomy" id="29159"/>
    <lineage>
        <taxon>Eukaryota</taxon>
        <taxon>Metazoa</taxon>
        <taxon>Spiralia</taxon>
        <taxon>Lophotrochozoa</taxon>
        <taxon>Mollusca</taxon>
        <taxon>Bivalvia</taxon>
        <taxon>Autobranchia</taxon>
        <taxon>Pteriomorphia</taxon>
        <taxon>Ostreida</taxon>
        <taxon>Ostreoidea</taxon>
        <taxon>Ostreidae</taxon>
        <taxon>Magallana</taxon>
    </lineage>
</organism>
<name>K1QWY1_MAGGI</name>
<proteinExistence type="predicted"/>
<reference evidence="1" key="1">
    <citation type="journal article" date="2012" name="Nature">
        <title>The oyster genome reveals stress adaptation and complexity of shell formation.</title>
        <authorList>
            <person name="Zhang G."/>
            <person name="Fang X."/>
            <person name="Guo X."/>
            <person name="Li L."/>
            <person name="Luo R."/>
            <person name="Xu F."/>
            <person name="Yang P."/>
            <person name="Zhang L."/>
            <person name="Wang X."/>
            <person name="Qi H."/>
            <person name="Xiong Z."/>
            <person name="Que H."/>
            <person name="Xie Y."/>
            <person name="Holland P.W."/>
            <person name="Paps J."/>
            <person name="Zhu Y."/>
            <person name="Wu F."/>
            <person name="Chen Y."/>
            <person name="Wang J."/>
            <person name="Peng C."/>
            <person name="Meng J."/>
            <person name="Yang L."/>
            <person name="Liu J."/>
            <person name="Wen B."/>
            <person name="Zhang N."/>
            <person name="Huang Z."/>
            <person name="Zhu Q."/>
            <person name="Feng Y."/>
            <person name="Mount A."/>
            <person name="Hedgecock D."/>
            <person name="Xu Z."/>
            <person name="Liu Y."/>
            <person name="Domazet-Loso T."/>
            <person name="Du Y."/>
            <person name="Sun X."/>
            <person name="Zhang S."/>
            <person name="Liu B."/>
            <person name="Cheng P."/>
            <person name="Jiang X."/>
            <person name="Li J."/>
            <person name="Fan D."/>
            <person name="Wang W."/>
            <person name="Fu W."/>
            <person name="Wang T."/>
            <person name="Wang B."/>
            <person name="Zhang J."/>
            <person name="Peng Z."/>
            <person name="Li Y."/>
            <person name="Li N."/>
            <person name="Wang J."/>
            <person name="Chen M."/>
            <person name="He Y."/>
            <person name="Tan F."/>
            <person name="Song X."/>
            <person name="Zheng Q."/>
            <person name="Huang R."/>
            <person name="Yang H."/>
            <person name="Du X."/>
            <person name="Chen L."/>
            <person name="Yang M."/>
            <person name="Gaffney P.M."/>
            <person name="Wang S."/>
            <person name="Luo L."/>
            <person name="She Z."/>
            <person name="Ming Y."/>
            <person name="Huang W."/>
            <person name="Zhang S."/>
            <person name="Huang B."/>
            <person name="Zhang Y."/>
            <person name="Qu T."/>
            <person name="Ni P."/>
            <person name="Miao G."/>
            <person name="Wang J."/>
            <person name="Wang Q."/>
            <person name="Steinberg C.E."/>
            <person name="Wang H."/>
            <person name="Li N."/>
            <person name="Qian L."/>
            <person name="Zhang G."/>
            <person name="Li Y."/>
            <person name="Yang H."/>
            <person name="Liu X."/>
            <person name="Wang J."/>
            <person name="Yin Y."/>
            <person name="Wang J."/>
        </authorList>
    </citation>
    <scope>NUCLEOTIDE SEQUENCE [LARGE SCALE GENOMIC DNA]</scope>
    <source>
        <strain evidence="1">05x7-T-G4-1.051#20</strain>
    </source>
</reference>
<accession>K1QWY1</accession>
<sequence>MDRKLSHMDDDITDLRLRSMKDNILIHNYPYTQKEDLATAIPNVIKQSLGVDVEFVCIHRNGVRPRFNDKPVTITAKLKDCNKKG</sequence>
<dbReference type="InParanoid" id="K1QWY1"/>
<dbReference type="HOGENOM" id="CLU_2514866_0_0_1"/>
<dbReference type="EMBL" id="JH816757">
    <property type="protein sequence ID" value="EKC33480.1"/>
    <property type="molecule type" value="Genomic_DNA"/>
</dbReference>
<protein>
    <submittedName>
        <fullName evidence="1">Uncharacterized protein</fullName>
    </submittedName>
</protein>
<gene>
    <name evidence="1" type="ORF">CGI_10015269</name>
</gene>